<dbReference type="Proteomes" id="UP000289220">
    <property type="component" value="Unassembled WGS sequence"/>
</dbReference>
<dbReference type="SUPFAM" id="SSF88659">
    <property type="entry name" value="Sigma3 and sigma4 domains of RNA polymerase sigma factors"/>
    <property type="match status" value="1"/>
</dbReference>
<dbReference type="InterPro" id="IPR013249">
    <property type="entry name" value="RNA_pol_sigma70_r4_t2"/>
</dbReference>
<dbReference type="PANTHER" id="PTHR43133">
    <property type="entry name" value="RNA POLYMERASE ECF-TYPE SIGMA FACTO"/>
    <property type="match status" value="1"/>
</dbReference>
<keyword evidence="8" id="KW-1185">Reference proteome</keyword>
<sequence length="170" mass="19047">MSEAESIGDVASARRQSRARLDRLYRRYSSWLEARLRRRYGADAEDIVQDAWLKIAPLEATLDIRHPKAFLLSLATNLARSRGRQADRRYELLELNMTPGAAGHAGGQAEALELEELILGLPQPLRDVFVLSRFVGLTNLQISEQLGISPKTVEGRMTKALAHCAAQLRR</sequence>
<dbReference type="AlphaFoldDB" id="A0A7Z9C5H1"/>
<accession>A0A7Z9C5H1</accession>
<evidence type="ECO:0000313" key="8">
    <source>
        <dbReference type="Proteomes" id="UP000289220"/>
    </source>
</evidence>
<name>A0A7Z9C5H1_9CAUL</name>
<evidence type="ECO:0000256" key="1">
    <source>
        <dbReference type="ARBA" id="ARBA00010641"/>
    </source>
</evidence>
<dbReference type="Pfam" id="PF04542">
    <property type="entry name" value="Sigma70_r2"/>
    <property type="match status" value="1"/>
</dbReference>
<dbReference type="GO" id="GO:0006352">
    <property type="term" value="P:DNA-templated transcription initiation"/>
    <property type="evidence" value="ECO:0007669"/>
    <property type="project" value="InterPro"/>
</dbReference>
<dbReference type="GO" id="GO:0003677">
    <property type="term" value="F:DNA binding"/>
    <property type="evidence" value="ECO:0007669"/>
    <property type="project" value="InterPro"/>
</dbReference>
<gene>
    <name evidence="7" type="primary">fecI_1</name>
    <name evidence="7" type="ORF">BREV_BREV_00146</name>
</gene>
<feature type="domain" description="RNA polymerase sigma-70 region 2" evidence="5">
    <location>
        <begin position="24"/>
        <end position="89"/>
    </location>
</feature>
<comment type="similarity">
    <text evidence="1">Belongs to the sigma-70 factor family. ECF subfamily.</text>
</comment>
<evidence type="ECO:0000256" key="2">
    <source>
        <dbReference type="ARBA" id="ARBA00023015"/>
    </source>
</evidence>
<protein>
    <submittedName>
        <fullName evidence="7">Putative RNA polymerase sigma factor FecI</fullName>
    </submittedName>
</protein>
<dbReference type="InterPro" id="IPR013325">
    <property type="entry name" value="RNA_pol_sigma_r2"/>
</dbReference>
<proteinExistence type="inferred from homology"/>
<dbReference type="Pfam" id="PF08281">
    <property type="entry name" value="Sigma70_r4_2"/>
    <property type="match status" value="1"/>
</dbReference>
<comment type="caution">
    <text evidence="7">The sequence shown here is derived from an EMBL/GenBank/DDBJ whole genome shotgun (WGS) entry which is preliminary data.</text>
</comment>
<dbReference type="EMBL" id="UXHF01000002">
    <property type="protein sequence ID" value="VDC50070.1"/>
    <property type="molecule type" value="Genomic_DNA"/>
</dbReference>
<dbReference type="SUPFAM" id="SSF88946">
    <property type="entry name" value="Sigma2 domain of RNA polymerase sigma factors"/>
    <property type="match status" value="1"/>
</dbReference>
<dbReference type="NCBIfam" id="TIGR02937">
    <property type="entry name" value="sigma70-ECF"/>
    <property type="match status" value="1"/>
</dbReference>
<evidence type="ECO:0000256" key="4">
    <source>
        <dbReference type="ARBA" id="ARBA00023163"/>
    </source>
</evidence>
<dbReference type="PANTHER" id="PTHR43133:SF63">
    <property type="entry name" value="RNA POLYMERASE SIGMA FACTOR FECI-RELATED"/>
    <property type="match status" value="1"/>
</dbReference>
<dbReference type="Gene3D" id="1.10.1740.10">
    <property type="match status" value="1"/>
</dbReference>
<dbReference type="InterPro" id="IPR039425">
    <property type="entry name" value="RNA_pol_sigma-70-like"/>
</dbReference>
<dbReference type="RefSeq" id="WP_196066292.1">
    <property type="nucleotide sequence ID" value="NZ_UXHF01000002.1"/>
</dbReference>
<organism evidence="7 8">
    <name type="scientific">Brevundimonas mediterranea</name>
    <dbReference type="NCBI Taxonomy" id="74329"/>
    <lineage>
        <taxon>Bacteria</taxon>
        <taxon>Pseudomonadati</taxon>
        <taxon>Pseudomonadota</taxon>
        <taxon>Alphaproteobacteria</taxon>
        <taxon>Caulobacterales</taxon>
        <taxon>Caulobacteraceae</taxon>
        <taxon>Brevundimonas</taxon>
    </lineage>
</organism>
<dbReference type="InterPro" id="IPR013324">
    <property type="entry name" value="RNA_pol_sigma_r3/r4-like"/>
</dbReference>
<evidence type="ECO:0000259" key="6">
    <source>
        <dbReference type="Pfam" id="PF08281"/>
    </source>
</evidence>
<evidence type="ECO:0000256" key="3">
    <source>
        <dbReference type="ARBA" id="ARBA00023082"/>
    </source>
</evidence>
<dbReference type="InterPro" id="IPR007627">
    <property type="entry name" value="RNA_pol_sigma70_r2"/>
</dbReference>
<evidence type="ECO:0000259" key="5">
    <source>
        <dbReference type="Pfam" id="PF04542"/>
    </source>
</evidence>
<reference evidence="7 8" key="1">
    <citation type="submission" date="2018-11" db="EMBL/GenBank/DDBJ databases">
        <authorList>
            <person name="Peiro R."/>
            <person name="Begona"/>
            <person name="Cbmso G."/>
            <person name="Lopez M."/>
            <person name="Gonzalez S."/>
            <person name="Sacristan E."/>
            <person name="Castillo E."/>
        </authorList>
    </citation>
    <scope>NUCLEOTIDE SEQUENCE [LARGE SCALE GENOMIC DNA]</scope>
    <source>
        <strain evidence="7">Brev_genome</strain>
    </source>
</reference>
<dbReference type="GO" id="GO:0016987">
    <property type="term" value="F:sigma factor activity"/>
    <property type="evidence" value="ECO:0007669"/>
    <property type="project" value="UniProtKB-KW"/>
</dbReference>
<evidence type="ECO:0000313" key="7">
    <source>
        <dbReference type="EMBL" id="VDC50070.1"/>
    </source>
</evidence>
<dbReference type="Gene3D" id="1.10.10.10">
    <property type="entry name" value="Winged helix-like DNA-binding domain superfamily/Winged helix DNA-binding domain"/>
    <property type="match status" value="1"/>
</dbReference>
<dbReference type="InterPro" id="IPR014284">
    <property type="entry name" value="RNA_pol_sigma-70_dom"/>
</dbReference>
<feature type="domain" description="RNA polymerase sigma factor 70 region 4 type 2" evidence="6">
    <location>
        <begin position="112"/>
        <end position="164"/>
    </location>
</feature>
<keyword evidence="3" id="KW-0731">Sigma factor</keyword>
<keyword evidence="2" id="KW-0805">Transcription regulation</keyword>
<dbReference type="InterPro" id="IPR036388">
    <property type="entry name" value="WH-like_DNA-bd_sf"/>
</dbReference>
<keyword evidence="4" id="KW-0804">Transcription</keyword>